<evidence type="ECO:0000256" key="6">
    <source>
        <dbReference type="ARBA" id="ARBA00023136"/>
    </source>
</evidence>
<organism evidence="14 15">
    <name type="scientific">Roseibium polysiphoniae</name>
    <dbReference type="NCBI Taxonomy" id="2571221"/>
    <lineage>
        <taxon>Bacteria</taxon>
        <taxon>Pseudomonadati</taxon>
        <taxon>Pseudomonadota</taxon>
        <taxon>Alphaproteobacteria</taxon>
        <taxon>Hyphomicrobiales</taxon>
        <taxon>Stappiaceae</taxon>
        <taxon>Roseibium</taxon>
    </lineage>
</organism>
<dbReference type="SMART" id="SM00283">
    <property type="entry name" value="MA"/>
    <property type="match status" value="1"/>
</dbReference>
<feature type="domain" description="Methyl-accepting transducer" evidence="11">
    <location>
        <begin position="303"/>
        <end position="525"/>
    </location>
</feature>
<feature type="transmembrane region" description="Helical" evidence="10">
    <location>
        <begin position="12"/>
        <end position="32"/>
    </location>
</feature>
<evidence type="ECO:0000256" key="3">
    <source>
        <dbReference type="ARBA" id="ARBA00022519"/>
    </source>
</evidence>
<dbReference type="SMART" id="SM00304">
    <property type="entry name" value="HAMP"/>
    <property type="match status" value="1"/>
</dbReference>
<evidence type="ECO:0000256" key="8">
    <source>
        <dbReference type="ARBA" id="ARBA00029447"/>
    </source>
</evidence>
<dbReference type="InterPro" id="IPR003660">
    <property type="entry name" value="HAMP_dom"/>
</dbReference>
<dbReference type="PRINTS" id="PR00260">
    <property type="entry name" value="CHEMTRNSDUCR"/>
</dbReference>
<evidence type="ECO:0000313" key="15">
    <source>
        <dbReference type="Proteomes" id="UP000705379"/>
    </source>
</evidence>
<dbReference type="InterPro" id="IPR004090">
    <property type="entry name" value="Chemotax_Me-accpt_rcpt"/>
</dbReference>
<dbReference type="Proteomes" id="UP000705379">
    <property type="component" value="Unassembled WGS sequence"/>
</dbReference>
<comment type="similarity">
    <text evidence="8">Belongs to the methyl-accepting chemotaxis (MCP) protein family.</text>
</comment>
<dbReference type="InterPro" id="IPR033480">
    <property type="entry name" value="sCache_2"/>
</dbReference>
<evidence type="ECO:0000256" key="4">
    <source>
        <dbReference type="ARBA" id="ARBA00022692"/>
    </source>
</evidence>
<dbReference type="PROSITE" id="PS50111">
    <property type="entry name" value="CHEMOTAXIS_TRANSDUC_2"/>
    <property type="match status" value="1"/>
</dbReference>
<dbReference type="PANTHER" id="PTHR32089">
    <property type="entry name" value="METHYL-ACCEPTING CHEMOTAXIS PROTEIN MCPB"/>
    <property type="match status" value="1"/>
</dbReference>
<evidence type="ECO:0000256" key="10">
    <source>
        <dbReference type="SAM" id="Phobius"/>
    </source>
</evidence>
<keyword evidence="4 10" id="KW-0812">Transmembrane</keyword>
<dbReference type="RefSeq" id="WP_213214603.1">
    <property type="nucleotide sequence ID" value="NZ_QTKU01000001.1"/>
</dbReference>
<dbReference type="Gene3D" id="6.10.340.10">
    <property type="match status" value="1"/>
</dbReference>
<reference evidence="14" key="2">
    <citation type="journal article" date="2021" name="Microorganisms">
        <title>Bacterial Dimethylsulfoniopropionate Biosynthesis in the East China Sea.</title>
        <authorList>
            <person name="Liu J."/>
            <person name="Zhang Y."/>
            <person name="Liu J."/>
            <person name="Zhong H."/>
            <person name="Williams B.T."/>
            <person name="Zheng Y."/>
            <person name="Curson A.R.J."/>
            <person name="Sun C."/>
            <person name="Sun H."/>
            <person name="Song D."/>
            <person name="Wagner Mackenzie B."/>
            <person name="Bermejo Martinez A."/>
            <person name="Todd J.D."/>
            <person name="Zhang X.H."/>
        </authorList>
    </citation>
    <scope>NUCLEOTIDE SEQUENCE</scope>
    <source>
        <strain evidence="14">AESS21</strain>
    </source>
</reference>
<dbReference type="GO" id="GO:0006935">
    <property type="term" value="P:chemotaxis"/>
    <property type="evidence" value="ECO:0007669"/>
    <property type="project" value="InterPro"/>
</dbReference>
<dbReference type="Gene3D" id="1.10.287.950">
    <property type="entry name" value="Methyl-accepting chemotaxis protein"/>
    <property type="match status" value="1"/>
</dbReference>
<keyword evidence="6 10" id="KW-0472">Membrane</keyword>
<dbReference type="PANTHER" id="PTHR32089:SF112">
    <property type="entry name" value="LYSOZYME-LIKE PROTEIN-RELATED"/>
    <property type="match status" value="1"/>
</dbReference>
<reference evidence="14" key="1">
    <citation type="submission" date="2018-08" db="EMBL/GenBank/DDBJ databases">
        <authorList>
            <person name="Jin W."/>
            <person name="Wang H."/>
            <person name="Yang Y."/>
            <person name="Li M."/>
            <person name="Liu J."/>
        </authorList>
    </citation>
    <scope>NUCLEOTIDE SEQUENCE</scope>
    <source>
        <strain evidence="14">AESS21</strain>
    </source>
</reference>
<evidence type="ECO:0000256" key="2">
    <source>
        <dbReference type="ARBA" id="ARBA00022475"/>
    </source>
</evidence>
<feature type="transmembrane region" description="Helical" evidence="10">
    <location>
        <begin position="190"/>
        <end position="209"/>
    </location>
</feature>
<evidence type="ECO:0000256" key="9">
    <source>
        <dbReference type="PROSITE-ProRule" id="PRU00284"/>
    </source>
</evidence>
<dbReference type="InterPro" id="IPR000727">
    <property type="entry name" value="T_SNARE_dom"/>
</dbReference>
<dbReference type="GO" id="GO:0007165">
    <property type="term" value="P:signal transduction"/>
    <property type="evidence" value="ECO:0007669"/>
    <property type="project" value="UniProtKB-KW"/>
</dbReference>
<name>A0A944GRR8_9HYPH</name>
<accession>A0A944GRR8</accession>
<dbReference type="PROSITE" id="PS50192">
    <property type="entry name" value="T_SNARE"/>
    <property type="match status" value="1"/>
</dbReference>
<dbReference type="Gene3D" id="3.30.450.20">
    <property type="entry name" value="PAS domain"/>
    <property type="match status" value="1"/>
</dbReference>
<evidence type="ECO:0000256" key="5">
    <source>
        <dbReference type="ARBA" id="ARBA00022989"/>
    </source>
</evidence>
<feature type="domain" description="T-SNARE coiled-coil homology" evidence="12">
    <location>
        <begin position="455"/>
        <end position="517"/>
    </location>
</feature>
<comment type="caution">
    <text evidence="14">The sequence shown here is derived from an EMBL/GenBank/DDBJ whole genome shotgun (WGS) entry which is preliminary data.</text>
</comment>
<dbReference type="GO" id="GO:0005886">
    <property type="term" value="C:plasma membrane"/>
    <property type="evidence" value="ECO:0007669"/>
    <property type="project" value="UniProtKB-SubCell"/>
</dbReference>
<sequence length="565" mass="59553">MNLDRFRISIKIWIPVISLAVFTLALVGYELLSLRSVLYAERIAKTETIVEVTNSVATYFHELEKSGDLTREQAQTQARDVIRAIRYDGSNYAFVFDEKGDRLVSSNKATEGNNAWDSKDKTGKFHVREMIETAKAGGGVVSYMWNRKGEEALLPKASWAAPFQPWGWVVATGIYVDDVAAAFWSQALELLGFLLVGGLVVAFIATAAIRNMAGPLKTLTQSMKRLADGDTDITIDGVNRGDEIGEMADAMETFVANANARRELEAQHSERQELDIQRSRNIQGLSSSFDVKVSGLLETITASVESLQSASTSLNAGAQQTTSQSDAVKGAAASASANTETVAAAAEELAASVTEIGRQVSSSSEIASQAASQAAETNHRIQGLSAAAGKIGEVVTLIQAIAEQTNLLALNATIEAARAGEAGKGFAVVAAEVKELATQTSKATEEISSQISSIQGETSQAVDAIAAITDTVGKINDITSSITAAVEEQGAATQEIASNIQQAASGTQEVSANIAGVSEAASVTNEAADMVFNASRSLESEARELREQVGAFLSGIKENASAEAA</sequence>
<evidence type="ECO:0000256" key="1">
    <source>
        <dbReference type="ARBA" id="ARBA00004429"/>
    </source>
</evidence>
<dbReference type="SMART" id="SM01049">
    <property type="entry name" value="Cache_2"/>
    <property type="match status" value="1"/>
</dbReference>
<dbReference type="AlphaFoldDB" id="A0A944GRR8"/>
<dbReference type="Pfam" id="PF17200">
    <property type="entry name" value="sCache_2"/>
    <property type="match status" value="1"/>
</dbReference>
<keyword evidence="5 10" id="KW-1133">Transmembrane helix</keyword>
<protein>
    <submittedName>
        <fullName evidence="14">HAMP domain-containing protein</fullName>
    </submittedName>
</protein>
<comment type="subcellular location">
    <subcellularLocation>
        <location evidence="1">Cell inner membrane</location>
        <topology evidence="1">Multi-pass membrane protein</topology>
    </subcellularLocation>
</comment>
<dbReference type="PROSITE" id="PS50885">
    <property type="entry name" value="HAMP"/>
    <property type="match status" value="1"/>
</dbReference>
<dbReference type="InterPro" id="IPR004089">
    <property type="entry name" value="MCPsignal_dom"/>
</dbReference>
<evidence type="ECO:0000259" key="12">
    <source>
        <dbReference type="PROSITE" id="PS50192"/>
    </source>
</evidence>
<gene>
    <name evidence="14" type="ORF">DYI23_01430</name>
</gene>
<evidence type="ECO:0000256" key="7">
    <source>
        <dbReference type="ARBA" id="ARBA00023224"/>
    </source>
</evidence>
<dbReference type="SUPFAM" id="SSF58104">
    <property type="entry name" value="Methyl-accepting chemotaxis protein (MCP) signaling domain"/>
    <property type="match status" value="1"/>
</dbReference>
<dbReference type="GO" id="GO:0004888">
    <property type="term" value="F:transmembrane signaling receptor activity"/>
    <property type="evidence" value="ECO:0007669"/>
    <property type="project" value="InterPro"/>
</dbReference>
<keyword evidence="7 9" id="KW-0807">Transducer</keyword>
<proteinExistence type="inferred from homology"/>
<dbReference type="CDD" id="cd06225">
    <property type="entry name" value="HAMP"/>
    <property type="match status" value="1"/>
</dbReference>
<dbReference type="Pfam" id="PF00015">
    <property type="entry name" value="MCPsignal"/>
    <property type="match status" value="1"/>
</dbReference>
<dbReference type="Pfam" id="PF00672">
    <property type="entry name" value="HAMP"/>
    <property type="match status" value="1"/>
</dbReference>
<dbReference type="EMBL" id="QTKU01000001">
    <property type="protein sequence ID" value="MBS8258865.1"/>
    <property type="molecule type" value="Genomic_DNA"/>
</dbReference>
<keyword evidence="3" id="KW-0997">Cell inner membrane</keyword>
<evidence type="ECO:0000259" key="11">
    <source>
        <dbReference type="PROSITE" id="PS50111"/>
    </source>
</evidence>
<evidence type="ECO:0000259" key="13">
    <source>
        <dbReference type="PROSITE" id="PS50885"/>
    </source>
</evidence>
<feature type="domain" description="HAMP" evidence="13">
    <location>
        <begin position="210"/>
        <end position="263"/>
    </location>
</feature>
<evidence type="ECO:0000313" key="14">
    <source>
        <dbReference type="EMBL" id="MBS8258865.1"/>
    </source>
</evidence>
<keyword evidence="2" id="KW-1003">Cell membrane</keyword>